<comment type="caution">
    <text evidence="1">The sequence shown here is derived from an EMBL/GenBank/DDBJ whole genome shotgun (WGS) entry which is preliminary data.</text>
</comment>
<dbReference type="RefSeq" id="WP_143538109.1">
    <property type="nucleotide sequence ID" value="NZ_BAAAGS010000010.1"/>
</dbReference>
<protein>
    <recommendedName>
        <fullName evidence="3">Ribbon-helix-helix CopG family protein</fullName>
    </recommendedName>
</protein>
<evidence type="ECO:0000313" key="1">
    <source>
        <dbReference type="EMBL" id="GAA0521939.1"/>
    </source>
</evidence>
<organism evidence="1 2">
    <name type="scientific">Saccharopolyspora erythraea</name>
    <name type="common">Streptomyces erythraeus</name>
    <dbReference type="NCBI Taxonomy" id="1836"/>
    <lineage>
        <taxon>Bacteria</taxon>
        <taxon>Bacillati</taxon>
        <taxon>Actinomycetota</taxon>
        <taxon>Actinomycetes</taxon>
        <taxon>Pseudonocardiales</taxon>
        <taxon>Pseudonocardiaceae</taxon>
        <taxon>Saccharopolyspora</taxon>
    </lineage>
</organism>
<evidence type="ECO:0000313" key="2">
    <source>
        <dbReference type="Proteomes" id="UP001500729"/>
    </source>
</evidence>
<name>A0ABN1CN57_SACER</name>
<sequence length="75" mass="8397">MSEAEPRAAYCGMYYTGTMATLNVRTDQAKETALKALAGEHRTRSEAVRYALLRTYRELLLEQAEVTNNRATATP</sequence>
<evidence type="ECO:0008006" key="3">
    <source>
        <dbReference type="Google" id="ProtNLM"/>
    </source>
</evidence>
<keyword evidence="2" id="KW-1185">Reference proteome</keyword>
<proteinExistence type="predicted"/>
<dbReference type="Proteomes" id="UP001500729">
    <property type="component" value="Unassembled WGS sequence"/>
</dbReference>
<dbReference type="EMBL" id="BAAAGS010000010">
    <property type="protein sequence ID" value="GAA0521939.1"/>
    <property type="molecule type" value="Genomic_DNA"/>
</dbReference>
<gene>
    <name evidence="1" type="ORF">GCM10009533_21350</name>
</gene>
<accession>A0ABN1CN57</accession>
<reference evidence="1 2" key="1">
    <citation type="journal article" date="2019" name="Int. J. Syst. Evol. Microbiol.">
        <title>The Global Catalogue of Microorganisms (GCM) 10K type strain sequencing project: providing services to taxonomists for standard genome sequencing and annotation.</title>
        <authorList>
            <consortium name="The Broad Institute Genomics Platform"/>
            <consortium name="The Broad Institute Genome Sequencing Center for Infectious Disease"/>
            <person name="Wu L."/>
            <person name="Ma J."/>
        </authorList>
    </citation>
    <scope>NUCLEOTIDE SEQUENCE [LARGE SCALE GENOMIC DNA]</scope>
    <source>
        <strain evidence="1 2">JCM 10303</strain>
    </source>
</reference>